<proteinExistence type="predicted"/>
<dbReference type="EMBL" id="PP429226">
    <property type="protein sequence ID" value="XCI77532.1"/>
    <property type="molecule type" value="Genomic_DNA"/>
</dbReference>
<gene>
    <name evidence="1" type="ORF">LDCGVIBL_CDS0174</name>
</gene>
<name>A0AAU8HY00_9CAUD</name>
<reference evidence="1" key="1">
    <citation type="submission" date="2024-03" db="EMBL/GenBank/DDBJ databases">
        <authorList>
            <person name="Chantapakul B."/>
            <person name="Wang S."/>
        </authorList>
    </citation>
    <scope>NUCLEOTIDE SEQUENCE</scope>
</reference>
<accession>A0AAU8HY00</accession>
<evidence type="ECO:0000313" key="1">
    <source>
        <dbReference type="EMBL" id="XCI77532.1"/>
    </source>
</evidence>
<organism evidence="1">
    <name type="scientific">Rhizobium phage LG08</name>
    <dbReference type="NCBI Taxonomy" id="3129229"/>
    <lineage>
        <taxon>Viruses</taxon>
        <taxon>Duplodnaviria</taxon>
        <taxon>Heunggongvirae</taxon>
        <taxon>Uroviricota</taxon>
        <taxon>Caudoviricetes</taxon>
    </lineage>
</organism>
<sequence>MNGLSPEHLNRILNIVRKADFEKKSVDKMEGYGLSVTFVHDGYRFDLYNTLEGARVEPDSWMSVIKLEGTPKSWEFSISQSFFWMIRSFVISTYREDSFDDIFMEIKD</sequence>
<protein>
    <submittedName>
        <fullName evidence="1">Uncharacterized protein</fullName>
    </submittedName>
</protein>